<feature type="transmembrane region" description="Helical" evidence="1">
    <location>
        <begin position="57"/>
        <end position="75"/>
    </location>
</feature>
<feature type="transmembrane region" description="Helical" evidence="1">
    <location>
        <begin position="7"/>
        <end position="26"/>
    </location>
</feature>
<feature type="transmembrane region" description="Helical" evidence="1">
    <location>
        <begin position="32"/>
        <end position="50"/>
    </location>
</feature>
<dbReference type="AlphaFoldDB" id="A0A8J3M146"/>
<evidence type="ECO:0000313" key="3">
    <source>
        <dbReference type="Proteomes" id="UP000617531"/>
    </source>
</evidence>
<sequence>MGTLGRVLTIVVALVNLGDIVLHVAIDQAEPLRIAGNVVVIAAAVGMLVVAALRKPAVPIVAGSVSLVLNLVFIVTSGIGGLGAVLIALTTILLALLAGSLRR</sequence>
<feature type="transmembrane region" description="Helical" evidence="1">
    <location>
        <begin position="81"/>
        <end position="101"/>
    </location>
</feature>
<organism evidence="2 3">
    <name type="scientific">Pseudolysinimonas yzui</name>
    <dbReference type="NCBI Taxonomy" id="2708254"/>
    <lineage>
        <taxon>Bacteria</taxon>
        <taxon>Bacillati</taxon>
        <taxon>Actinomycetota</taxon>
        <taxon>Actinomycetes</taxon>
        <taxon>Micrococcales</taxon>
        <taxon>Microbacteriaceae</taxon>
        <taxon>Pseudolysinimonas</taxon>
    </lineage>
</organism>
<comment type="caution">
    <text evidence="2">The sequence shown here is derived from an EMBL/GenBank/DDBJ whole genome shotgun (WGS) entry which is preliminary data.</text>
</comment>
<evidence type="ECO:0000256" key="1">
    <source>
        <dbReference type="SAM" id="Phobius"/>
    </source>
</evidence>
<accession>A0A8J3M146</accession>
<keyword evidence="1" id="KW-1133">Transmembrane helix</keyword>
<reference evidence="2" key="2">
    <citation type="submission" date="2020-09" db="EMBL/GenBank/DDBJ databases">
        <authorList>
            <person name="Sun Q."/>
            <person name="Zhou Y."/>
        </authorList>
    </citation>
    <scope>NUCLEOTIDE SEQUENCE</scope>
    <source>
        <strain evidence="2">CGMCC 1.16548</strain>
    </source>
</reference>
<name>A0A8J3M146_9MICO</name>
<keyword evidence="1" id="KW-0812">Transmembrane</keyword>
<dbReference type="EMBL" id="BNAI01000003">
    <property type="protein sequence ID" value="GHF17161.1"/>
    <property type="molecule type" value="Genomic_DNA"/>
</dbReference>
<keyword evidence="3" id="KW-1185">Reference proteome</keyword>
<proteinExistence type="predicted"/>
<gene>
    <name evidence="2" type="ORF">GCM10011600_17410</name>
</gene>
<protein>
    <submittedName>
        <fullName evidence="2">Uncharacterized protein</fullName>
    </submittedName>
</protein>
<keyword evidence="1" id="KW-0472">Membrane</keyword>
<dbReference type="Proteomes" id="UP000617531">
    <property type="component" value="Unassembled WGS sequence"/>
</dbReference>
<evidence type="ECO:0000313" key="2">
    <source>
        <dbReference type="EMBL" id="GHF17161.1"/>
    </source>
</evidence>
<reference evidence="2" key="1">
    <citation type="journal article" date="2014" name="Int. J. Syst. Evol. Microbiol.">
        <title>Complete genome sequence of Corynebacterium casei LMG S-19264T (=DSM 44701T), isolated from a smear-ripened cheese.</title>
        <authorList>
            <consortium name="US DOE Joint Genome Institute (JGI-PGF)"/>
            <person name="Walter F."/>
            <person name="Albersmeier A."/>
            <person name="Kalinowski J."/>
            <person name="Ruckert C."/>
        </authorList>
    </citation>
    <scope>NUCLEOTIDE SEQUENCE</scope>
    <source>
        <strain evidence="2">CGMCC 1.16548</strain>
    </source>
</reference>